<organism evidence="2">
    <name type="scientific">Trichuris suis</name>
    <name type="common">pig whipworm</name>
    <dbReference type="NCBI Taxonomy" id="68888"/>
    <lineage>
        <taxon>Eukaryota</taxon>
        <taxon>Metazoa</taxon>
        <taxon>Ecdysozoa</taxon>
        <taxon>Nematoda</taxon>
        <taxon>Enoplea</taxon>
        <taxon>Dorylaimia</taxon>
        <taxon>Trichinellida</taxon>
        <taxon>Trichuridae</taxon>
        <taxon>Trichuris</taxon>
    </lineage>
</organism>
<reference evidence="2" key="1">
    <citation type="journal article" date="2014" name="Nat. Genet.">
        <title>Genome and transcriptome of the porcine whipworm Trichuris suis.</title>
        <authorList>
            <person name="Jex A.R."/>
            <person name="Nejsum P."/>
            <person name="Schwarz E.M."/>
            <person name="Hu L."/>
            <person name="Young N.D."/>
            <person name="Hall R.S."/>
            <person name="Korhonen P.K."/>
            <person name="Liao S."/>
            <person name="Thamsborg S."/>
            <person name="Xia J."/>
            <person name="Xu P."/>
            <person name="Wang S."/>
            <person name="Scheerlinck J.P."/>
            <person name="Hofmann A."/>
            <person name="Sternberg P.W."/>
            <person name="Wang J."/>
            <person name="Gasser R.B."/>
        </authorList>
    </citation>
    <scope>NUCLEOTIDE SEQUENCE [LARGE SCALE GENOMIC DNA]</scope>
    <source>
        <strain evidence="2">DCEP-RM93F</strain>
    </source>
</reference>
<dbReference type="PANTHER" id="PTHR19303:SF26">
    <property type="entry name" value="TIGGER TRANSPOSABLE ELEMENT-DERIVED PROTEIN 1"/>
    <property type="match status" value="1"/>
</dbReference>
<gene>
    <name evidence="2" type="ORF">M514_20976</name>
</gene>
<dbReference type="InterPro" id="IPR004875">
    <property type="entry name" value="DDE_SF_endonuclease_dom"/>
</dbReference>
<name>A0A085NBI6_9BILA</name>
<protein>
    <recommendedName>
        <fullName evidence="1">DDE-1 domain-containing protein</fullName>
    </recommendedName>
</protein>
<dbReference type="InterPro" id="IPR050863">
    <property type="entry name" value="CenT-Element_Derived"/>
</dbReference>
<dbReference type="Pfam" id="PF03184">
    <property type="entry name" value="DDE_1"/>
    <property type="match status" value="1"/>
</dbReference>
<accession>A0A085NBI6</accession>
<feature type="domain" description="DDE-1" evidence="1">
    <location>
        <begin position="12"/>
        <end position="106"/>
    </location>
</feature>
<dbReference type="Proteomes" id="UP000030758">
    <property type="component" value="Unassembled WGS sequence"/>
</dbReference>
<dbReference type="GO" id="GO:0005634">
    <property type="term" value="C:nucleus"/>
    <property type="evidence" value="ECO:0007669"/>
    <property type="project" value="TreeGrafter"/>
</dbReference>
<proteinExistence type="predicted"/>
<dbReference type="AlphaFoldDB" id="A0A085NBI6"/>
<dbReference type="GO" id="GO:0003677">
    <property type="term" value="F:DNA binding"/>
    <property type="evidence" value="ECO:0007669"/>
    <property type="project" value="TreeGrafter"/>
</dbReference>
<dbReference type="EMBL" id="KL367520">
    <property type="protein sequence ID" value="KFD66832.1"/>
    <property type="molecule type" value="Genomic_DNA"/>
</dbReference>
<sequence length="283" mass="31893">MPRIQPGYSISKERFTLLLGGNAEGDFKLKPMLVYKSLMPRALKGYREKSLPVIWRADTKALVTKAPVEDWFLKYLCPAVERYCEQSNLAFKALLILDNAPSHLITLGQLNENVQFWKKYNIRDAIDNVYQAWQKVSGSNMRSAWKLLFPDQEDSCRHECAQVEGITEEITKVGLSKLSLENLNAEVVKEVLESKLEELTNEDLLNCDVENAGTGELLSAAEALKEKAVNADLDIGCSMQFGREVDSAVLVHKRIYEAEAKSSSTQTTLFSFFRKTESVNSNT</sequence>
<evidence type="ECO:0000313" key="2">
    <source>
        <dbReference type="EMBL" id="KFD66832.1"/>
    </source>
</evidence>
<evidence type="ECO:0000259" key="1">
    <source>
        <dbReference type="Pfam" id="PF03184"/>
    </source>
</evidence>
<dbReference type="PANTHER" id="PTHR19303">
    <property type="entry name" value="TRANSPOSON"/>
    <property type="match status" value="1"/>
</dbReference>